<evidence type="ECO:0000256" key="3">
    <source>
        <dbReference type="ARBA" id="ARBA00022741"/>
    </source>
</evidence>
<dbReference type="Pfam" id="PF23559">
    <property type="entry name" value="WHD_DRP"/>
    <property type="match status" value="1"/>
</dbReference>
<sequence>MVEGAFLSATVESLLHKLASSEFTDYIKYSELNILKLTVFVTTLLTLRSVLHDAEQKQFFNPKIKQWMNELYNAIVVSEDLLDEIGYDSLRCKVENTPPKSNFIFDFQMKIVCQRLQRFVRPIDALGLRPVSGSVSGSNTPLVINEFVIIGREDDKERLMSMLVSGNDNDIDTSGNNNNNKLGVIAILGDGGVGKSTLARLVYNDKKVDEHFDLKVWVCVTEDFDISRITKALLESVSSTIAYVGNDLDDVRVRLKGGLMRKRFLFVLDGLWNDSYNDWHDLIAPLVNGNCGSRVIITTRYERVAEVAHTYPIHKLEPLSDEHCWSLLSKYAFGSGDIKYPTLEAIGKKIAKKCGGLPIAAKTLGGLLSSKLNAKEWTEILNSNIWNIPNNNILPALLLSYLYLPSHLKRCFVYCSIFPKGYPLEKKHLVLLWMAEGFLEHSMVGKVEEEVGDDFFMELFSRSLIEKFKDDADREVFVLHDLVYDLATIVSGKNCCKFEFGGRISKDVHHFSYNQEEYDIFKKFETFYDFKSLRSFLPIGPWWQESYLSRKVVDFILPSVRRLRVLSLSNYKNITMLPDSIGNLVQLRYLNLSQTGIKCLPATICNLYYLQTLILCWCVDLIELSIHIGKLINLRHLDISNGNIKEMPKQIVGLENLQTLTVFVVGKQEVGLRVRELVKFPNLRGKLCIKNLHNVNEACDANLKTKEHLEELELYWDKQFKGSIADKAVLDVLQPSMNLKKLSIYFYGGTSFPRWLGDCSFSNMVYLCLSSCVYCVTLPPLGQLTSLKDLQIKDMTRVETIGAEFYGMTSGGTNFPFQPFPALEKLEFERMPNWKQWLSFRDNAFPFPRLKTLCLSHCTELKGHLPSHLPSIEEIAIITCDCLLATPSTPHSLSSVKSLDLQSAGSLELSLLWSDSPCLMQDAKFYGFKTLPSLPKMLLSSTCLQHLDLTYIDSLAAFPADCLPTSLQSLCIHGCGDLEFMPLEMWSKYTSLVKLELGDCCDVLTSFPLNGFPVLRSLTIEGCMNLESIFILDSASLAPSTLQSLQVSHCHALRSLPRRMDTLIALESLTLTSLPSCCEVACLPPHLQFIHIESLRITPPLTDSGLQNLMALSDLHIEGDDNVNTLLKEKLLPIFLVSLTISNLSEMKSFEGNELQLISSMKNLKIQCCSRLESFAEDTLPSFLKSLVVEDCPELKSLPFRLPSSLETLKFDMCPKLRLFRQYNLPSSLKLLSIRHCPMLKAWYETQRRVYVSKIPHFPVVKIDHEVTL</sequence>
<reference evidence="11" key="3">
    <citation type="submission" date="2015-04" db="UniProtKB">
        <authorList>
            <consortium name="EnsemblPlants"/>
        </authorList>
    </citation>
    <scope>IDENTIFICATION</scope>
    <source>
        <strain evidence="11">cv. Jemalong A17</strain>
    </source>
</reference>
<evidence type="ECO:0000313" key="11">
    <source>
        <dbReference type="EnsemblPlants" id="AES58780"/>
    </source>
</evidence>
<dbReference type="PANTHER" id="PTHR36766">
    <property type="entry name" value="PLANT BROAD-SPECTRUM MILDEW RESISTANCE PROTEIN RPW8"/>
    <property type="match status" value="1"/>
</dbReference>
<keyword evidence="5" id="KW-0067">ATP-binding</keyword>
<feature type="domain" description="Disease resistance N-terminal" evidence="7">
    <location>
        <begin position="40"/>
        <end position="96"/>
    </location>
</feature>
<evidence type="ECO:0000313" key="12">
    <source>
        <dbReference type="Proteomes" id="UP000002051"/>
    </source>
</evidence>
<dbReference type="Pfam" id="PF00931">
    <property type="entry name" value="NB-ARC"/>
    <property type="match status" value="1"/>
</dbReference>
<evidence type="ECO:0000313" key="10">
    <source>
        <dbReference type="EMBL" id="AES58780.1"/>
    </source>
</evidence>
<dbReference type="OrthoDB" id="2973320at2759"/>
<keyword evidence="12" id="KW-1185">Reference proteome</keyword>
<keyword evidence="2" id="KW-0677">Repeat</keyword>
<dbReference type="InterPro" id="IPR041118">
    <property type="entry name" value="Rx_N"/>
</dbReference>
<protein>
    <submittedName>
        <fullName evidence="10">NB-ARC domain disease resistance protein</fullName>
    </submittedName>
</protein>
<evidence type="ECO:0000256" key="1">
    <source>
        <dbReference type="ARBA" id="ARBA00022614"/>
    </source>
</evidence>
<accession>G7I4B2</accession>
<evidence type="ECO:0000259" key="6">
    <source>
        <dbReference type="Pfam" id="PF00931"/>
    </source>
</evidence>
<dbReference type="InterPro" id="IPR002182">
    <property type="entry name" value="NB-ARC"/>
</dbReference>
<dbReference type="InterPro" id="IPR027417">
    <property type="entry name" value="P-loop_NTPase"/>
</dbReference>
<dbReference type="InterPro" id="IPR058922">
    <property type="entry name" value="WHD_DRP"/>
</dbReference>
<keyword evidence="1" id="KW-0433">Leucine-rich repeat</keyword>
<dbReference type="eggNOG" id="KOG4658">
    <property type="taxonomic scope" value="Eukaryota"/>
</dbReference>
<dbReference type="EMBL" id="CM001217">
    <property type="protein sequence ID" value="AES58780.1"/>
    <property type="molecule type" value="Genomic_DNA"/>
</dbReference>
<name>G7I4B2_MEDTR</name>
<feature type="domain" description="Disease resistance protein winged helix" evidence="8">
    <location>
        <begin position="417"/>
        <end position="487"/>
    </location>
</feature>
<dbReference type="HOGENOM" id="CLU_000837_8_8_1"/>
<feature type="domain" description="R13L1/DRL21-like LRR repeat region" evidence="9">
    <location>
        <begin position="675"/>
        <end position="795"/>
    </location>
</feature>
<dbReference type="PANTHER" id="PTHR36766:SF51">
    <property type="entry name" value="DISEASE RESISTANCE RPP13-LIKE PROTEIN 1"/>
    <property type="match status" value="1"/>
</dbReference>
<dbReference type="GO" id="GO:0005524">
    <property type="term" value="F:ATP binding"/>
    <property type="evidence" value="ECO:0007669"/>
    <property type="project" value="UniProtKB-KW"/>
</dbReference>
<dbReference type="FunFam" id="1.10.10.10:FF:000322">
    <property type="entry name" value="Probable disease resistance protein At1g63360"/>
    <property type="match status" value="1"/>
</dbReference>
<dbReference type="InterPro" id="IPR032675">
    <property type="entry name" value="LRR_dom_sf"/>
</dbReference>
<dbReference type="EnsemblPlants" id="AES58780">
    <property type="protein sequence ID" value="AES58780"/>
    <property type="gene ID" value="MTR_1g008240"/>
</dbReference>
<dbReference type="InterPro" id="IPR036388">
    <property type="entry name" value="WH-like_DNA-bd_sf"/>
</dbReference>
<dbReference type="InterPro" id="IPR056789">
    <property type="entry name" value="LRR_R13L1-DRL21"/>
</dbReference>
<reference evidence="10 12" key="2">
    <citation type="journal article" date="2014" name="BMC Genomics">
        <title>An improved genome release (version Mt4.0) for the model legume Medicago truncatula.</title>
        <authorList>
            <person name="Tang H."/>
            <person name="Krishnakumar V."/>
            <person name="Bidwell S."/>
            <person name="Rosen B."/>
            <person name="Chan A."/>
            <person name="Zhou S."/>
            <person name="Gentzbittel L."/>
            <person name="Childs K.L."/>
            <person name="Yandell M."/>
            <person name="Gundlach H."/>
            <person name="Mayer K.F."/>
            <person name="Schwartz D.C."/>
            <person name="Town C.D."/>
        </authorList>
    </citation>
    <scope>GENOME REANNOTATION</scope>
    <source>
        <strain evidence="11 12">cv. Jemalong A17</strain>
    </source>
</reference>
<dbReference type="AlphaFoldDB" id="G7I4B2"/>
<dbReference type="Gene3D" id="1.10.8.430">
    <property type="entry name" value="Helical domain of apoptotic protease-activating factors"/>
    <property type="match status" value="1"/>
</dbReference>
<dbReference type="Gene3D" id="3.40.50.300">
    <property type="entry name" value="P-loop containing nucleotide triphosphate hydrolases"/>
    <property type="match status" value="1"/>
</dbReference>
<dbReference type="GO" id="GO:0051707">
    <property type="term" value="P:response to other organism"/>
    <property type="evidence" value="ECO:0007669"/>
    <property type="project" value="UniProtKB-ARBA"/>
</dbReference>
<dbReference type="Gene3D" id="3.80.10.10">
    <property type="entry name" value="Ribonuclease Inhibitor"/>
    <property type="match status" value="3"/>
</dbReference>
<keyword evidence="3" id="KW-0547">Nucleotide-binding</keyword>
<dbReference type="Gene3D" id="1.10.10.10">
    <property type="entry name" value="Winged helix-like DNA-binding domain superfamily/Winged helix DNA-binding domain"/>
    <property type="match status" value="1"/>
</dbReference>
<evidence type="ECO:0000259" key="7">
    <source>
        <dbReference type="Pfam" id="PF18052"/>
    </source>
</evidence>
<dbReference type="Pfam" id="PF25019">
    <property type="entry name" value="LRR_R13L1-DRL21"/>
    <property type="match status" value="1"/>
</dbReference>
<evidence type="ECO:0000256" key="2">
    <source>
        <dbReference type="ARBA" id="ARBA00022737"/>
    </source>
</evidence>
<dbReference type="Proteomes" id="UP000002051">
    <property type="component" value="Unassembled WGS sequence"/>
</dbReference>
<keyword evidence="4" id="KW-0611">Plant defense</keyword>
<dbReference type="KEGG" id="mtr:11424469"/>
<reference evidence="10 12" key="1">
    <citation type="journal article" date="2011" name="Nature">
        <title>The Medicago genome provides insight into the evolution of rhizobial symbioses.</title>
        <authorList>
            <person name="Young N.D."/>
            <person name="Debelle F."/>
            <person name="Oldroyd G.E."/>
            <person name="Geurts R."/>
            <person name="Cannon S.B."/>
            <person name="Udvardi M.K."/>
            <person name="Benedito V.A."/>
            <person name="Mayer K.F."/>
            <person name="Gouzy J."/>
            <person name="Schoof H."/>
            <person name="Van de Peer Y."/>
            <person name="Proost S."/>
            <person name="Cook D.R."/>
            <person name="Meyers B.C."/>
            <person name="Spannagl M."/>
            <person name="Cheung F."/>
            <person name="De Mita S."/>
            <person name="Krishnakumar V."/>
            <person name="Gundlach H."/>
            <person name="Zhou S."/>
            <person name="Mudge J."/>
            <person name="Bharti A.K."/>
            <person name="Murray J.D."/>
            <person name="Naoumkina M.A."/>
            <person name="Rosen B."/>
            <person name="Silverstein K.A."/>
            <person name="Tang H."/>
            <person name="Rombauts S."/>
            <person name="Zhao P.X."/>
            <person name="Zhou P."/>
            <person name="Barbe V."/>
            <person name="Bardou P."/>
            <person name="Bechner M."/>
            <person name="Bellec A."/>
            <person name="Berger A."/>
            <person name="Berges H."/>
            <person name="Bidwell S."/>
            <person name="Bisseling T."/>
            <person name="Choisne N."/>
            <person name="Couloux A."/>
            <person name="Denny R."/>
            <person name="Deshpande S."/>
            <person name="Dai X."/>
            <person name="Doyle J.J."/>
            <person name="Dudez A.M."/>
            <person name="Farmer A.D."/>
            <person name="Fouteau S."/>
            <person name="Franken C."/>
            <person name="Gibelin C."/>
            <person name="Gish J."/>
            <person name="Goldstein S."/>
            <person name="Gonzalez A.J."/>
            <person name="Green P.J."/>
            <person name="Hallab A."/>
            <person name="Hartog M."/>
            <person name="Hua A."/>
            <person name="Humphray S.J."/>
            <person name="Jeong D.H."/>
            <person name="Jing Y."/>
            <person name="Jocker A."/>
            <person name="Kenton S.M."/>
            <person name="Kim D.J."/>
            <person name="Klee K."/>
            <person name="Lai H."/>
            <person name="Lang C."/>
            <person name="Lin S."/>
            <person name="Macmil S.L."/>
            <person name="Magdelenat G."/>
            <person name="Matthews L."/>
            <person name="McCorrison J."/>
            <person name="Monaghan E.L."/>
            <person name="Mun J.H."/>
            <person name="Najar F.Z."/>
            <person name="Nicholson C."/>
            <person name="Noirot C."/>
            <person name="O'Bleness M."/>
            <person name="Paule C.R."/>
            <person name="Poulain J."/>
            <person name="Prion F."/>
            <person name="Qin B."/>
            <person name="Qu C."/>
            <person name="Retzel E.F."/>
            <person name="Riddle C."/>
            <person name="Sallet E."/>
            <person name="Samain S."/>
            <person name="Samson N."/>
            <person name="Sanders I."/>
            <person name="Saurat O."/>
            <person name="Scarpelli C."/>
            <person name="Schiex T."/>
            <person name="Segurens B."/>
            <person name="Severin A.J."/>
            <person name="Sherrier D.J."/>
            <person name="Shi R."/>
            <person name="Sims S."/>
            <person name="Singer S.R."/>
            <person name="Sinharoy S."/>
            <person name="Sterck L."/>
            <person name="Viollet A."/>
            <person name="Wang B.B."/>
            <person name="Wang K."/>
            <person name="Wang M."/>
            <person name="Wang X."/>
            <person name="Warfsmann J."/>
            <person name="Weissenbach J."/>
            <person name="White D.D."/>
            <person name="White J.D."/>
            <person name="Wiley G.B."/>
            <person name="Wincker P."/>
            <person name="Xing Y."/>
            <person name="Yang L."/>
            <person name="Yao Z."/>
            <person name="Ying F."/>
            <person name="Zhai J."/>
            <person name="Zhou L."/>
            <person name="Zuber A."/>
            <person name="Denarie J."/>
            <person name="Dixon R.A."/>
            <person name="May G.D."/>
            <person name="Schwartz D.C."/>
            <person name="Rogers J."/>
            <person name="Quetier F."/>
            <person name="Town C.D."/>
            <person name="Roe B.A."/>
        </authorList>
    </citation>
    <scope>NUCLEOTIDE SEQUENCE [LARGE SCALE GENOMIC DNA]</scope>
    <source>
        <strain evidence="10">A17</strain>
        <strain evidence="11 12">cv. Jemalong A17</strain>
    </source>
</reference>
<evidence type="ECO:0000256" key="5">
    <source>
        <dbReference type="ARBA" id="ARBA00022840"/>
    </source>
</evidence>
<dbReference type="SUPFAM" id="SSF52058">
    <property type="entry name" value="L domain-like"/>
    <property type="match status" value="2"/>
</dbReference>
<dbReference type="Pfam" id="PF18052">
    <property type="entry name" value="Rx_N"/>
    <property type="match status" value="1"/>
</dbReference>
<organism evidence="10 12">
    <name type="scientific">Medicago truncatula</name>
    <name type="common">Barrel medic</name>
    <name type="synonym">Medicago tribuloides</name>
    <dbReference type="NCBI Taxonomy" id="3880"/>
    <lineage>
        <taxon>Eukaryota</taxon>
        <taxon>Viridiplantae</taxon>
        <taxon>Streptophyta</taxon>
        <taxon>Embryophyta</taxon>
        <taxon>Tracheophyta</taxon>
        <taxon>Spermatophyta</taxon>
        <taxon>Magnoliopsida</taxon>
        <taxon>eudicotyledons</taxon>
        <taxon>Gunneridae</taxon>
        <taxon>Pentapetalae</taxon>
        <taxon>rosids</taxon>
        <taxon>fabids</taxon>
        <taxon>Fabales</taxon>
        <taxon>Fabaceae</taxon>
        <taxon>Papilionoideae</taxon>
        <taxon>50 kb inversion clade</taxon>
        <taxon>NPAAA clade</taxon>
        <taxon>Hologalegina</taxon>
        <taxon>IRL clade</taxon>
        <taxon>Trifolieae</taxon>
        <taxon>Medicago</taxon>
    </lineage>
</organism>
<gene>
    <name evidence="11" type="primary">11424469</name>
    <name evidence="10" type="ordered locus">MTR_1g008240</name>
</gene>
<evidence type="ECO:0000259" key="8">
    <source>
        <dbReference type="Pfam" id="PF23559"/>
    </source>
</evidence>
<evidence type="ECO:0000259" key="9">
    <source>
        <dbReference type="Pfam" id="PF25019"/>
    </source>
</evidence>
<dbReference type="PRINTS" id="PR00364">
    <property type="entry name" value="DISEASERSIST"/>
</dbReference>
<dbReference type="Gene3D" id="1.20.5.4130">
    <property type="match status" value="1"/>
</dbReference>
<feature type="domain" description="NB-ARC" evidence="6">
    <location>
        <begin position="179"/>
        <end position="333"/>
    </location>
</feature>
<evidence type="ECO:0000256" key="4">
    <source>
        <dbReference type="ARBA" id="ARBA00022821"/>
    </source>
</evidence>
<dbReference type="InterPro" id="IPR042197">
    <property type="entry name" value="Apaf_helical"/>
</dbReference>
<dbReference type="GO" id="GO:0043531">
    <property type="term" value="F:ADP binding"/>
    <property type="evidence" value="ECO:0007669"/>
    <property type="project" value="InterPro"/>
</dbReference>
<dbReference type="GO" id="GO:0006952">
    <property type="term" value="P:defense response"/>
    <property type="evidence" value="ECO:0007669"/>
    <property type="project" value="UniProtKB-KW"/>
</dbReference>
<dbReference type="PaxDb" id="3880-AES58780"/>
<dbReference type="SUPFAM" id="SSF52540">
    <property type="entry name" value="P-loop containing nucleoside triphosphate hydrolases"/>
    <property type="match status" value="1"/>
</dbReference>
<proteinExistence type="predicted"/>